<dbReference type="InterPro" id="IPR000917">
    <property type="entry name" value="Sulfatase_N"/>
</dbReference>
<sequence>MSSRIILTSSYTSIALFFTGIFLSVYKEKPKTNVSENVVKAAQPNIVLILADDLGYGDIGTYGATDVRTPHIDQLATQGIKFTSFYTPSPVCSPTRAGLLTGRYPCRMGIDGVFFPESYTGIPASEVTIAEALKQKGYSTGIVGKWHLGHHRQFLPLQNGFDYYFGIPYSNDMQGVVYLRNNDVAEFKVDQHLTTKTYTQEAIQFIEKNKSKPFFLYLAHSMPHVPLYASTEFSGKSKRGLYGDVIEELDWSVGEVVKTLKKNNLDQNTLVIFTSDNGPWLAFDTDGGSPGVLREGKQTTFEGGQRVPFVAYYPSLIKAGQVNDQLATMFDLFPTFLSLAGSPDYKSSNPLPLDGEDITAVLAGKANRKGNEFLYYYNGQIQAYRKGDWKIKFPYKGNKGIQGVRDVAPHDTLLFNLKEDIGEKADQFKAHPEKIADLLKSFSEYKSKVRAVPTLVQRMPADDSHVIRYKQRKGLATN</sequence>
<evidence type="ECO:0000256" key="5">
    <source>
        <dbReference type="SAM" id="Phobius"/>
    </source>
</evidence>
<evidence type="ECO:0000256" key="2">
    <source>
        <dbReference type="ARBA" id="ARBA00022723"/>
    </source>
</evidence>
<keyword evidence="8" id="KW-1185">Reference proteome</keyword>
<feature type="transmembrane region" description="Helical" evidence="5">
    <location>
        <begin position="6"/>
        <end position="26"/>
    </location>
</feature>
<keyword evidence="3" id="KW-0378">Hydrolase</keyword>
<dbReference type="Gene3D" id="3.30.1120.10">
    <property type="match status" value="1"/>
</dbReference>
<dbReference type="EMBL" id="JASJOU010000003">
    <property type="protein sequence ID" value="MDJ1501407.1"/>
    <property type="molecule type" value="Genomic_DNA"/>
</dbReference>
<organism evidence="7 8">
    <name type="scientific">Xanthocytophaga agilis</name>
    <dbReference type="NCBI Taxonomy" id="3048010"/>
    <lineage>
        <taxon>Bacteria</taxon>
        <taxon>Pseudomonadati</taxon>
        <taxon>Bacteroidota</taxon>
        <taxon>Cytophagia</taxon>
        <taxon>Cytophagales</taxon>
        <taxon>Rhodocytophagaceae</taxon>
        <taxon>Xanthocytophaga</taxon>
    </lineage>
</organism>
<evidence type="ECO:0000256" key="1">
    <source>
        <dbReference type="ARBA" id="ARBA00008779"/>
    </source>
</evidence>
<dbReference type="InterPro" id="IPR017850">
    <property type="entry name" value="Alkaline_phosphatase_core_sf"/>
</dbReference>
<evidence type="ECO:0000259" key="6">
    <source>
        <dbReference type="Pfam" id="PF00884"/>
    </source>
</evidence>
<dbReference type="Proteomes" id="UP001232063">
    <property type="component" value="Unassembled WGS sequence"/>
</dbReference>
<dbReference type="Pfam" id="PF00884">
    <property type="entry name" value="Sulfatase"/>
    <property type="match status" value="1"/>
</dbReference>
<proteinExistence type="inferred from homology"/>
<reference evidence="7" key="1">
    <citation type="submission" date="2023-05" db="EMBL/GenBank/DDBJ databases">
        <authorList>
            <person name="Zhang X."/>
        </authorList>
    </citation>
    <scope>NUCLEOTIDE SEQUENCE</scope>
    <source>
        <strain evidence="7">BD1B2-1</strain>
    </source>
</reference>
<keyword evidence="5" id="KW-1133">Transmembrane helix</keyword>
<keyword evidence="4" id="KW-0106">Calcium</keyword>
<dbReference type="SUPFAM" id="SSF53649">
    <property type="entry name" value="Alkaline phosphatase-like"/>
    <property type="match status" value="1"/>
</dbReference>
<name>A0AAE3UFJ9_9BACT</name>
<gene>
    <name evidence="7" type="ORF">QNI22_12150</name>
</gene>
<dbReference type="GO" id="GO:0004065">
    <property type="term" value="F:arylsulfatase activity"/>
    <property type="evidence" value="ECO:0007669"/>
    <property type="project" value="TreeGrafter"/>
</dbReference>
<accession>A0AAE3UFJ9</accession>
<dbReference type="Gene3D" id="3.40.720.10">
    <property type="entry name" value="Alkaline Phosphatase, subunit A"/>
    <property type="match status" value="1"/>
</dbReference>
<protein>
    <submittedName>
        <fullName evidence="7">Sulfatase</fullName>
    </submittedName>
</protein>
<dbReference type="PROSITE" id="PS00523">
    <property type="entry name" value="SULFATASE_1"/>
    <property type="match status" value="1"/>
</dbReference>
<keyword evidence="5" id="KW-0472">Membrane</keyword>
<keyword evidence="5" id="KW-0812">Transmembrane</keyword>
<dbReference type="AlphaFoldDB" id="A0AAE3UFJ9"/>
<evidence type="ECO:0000256" key="3">
    <source>
        <dbReference type="ARBA" id="ARBA00022801"/>
    </source>
</evidence>
<dbReference type="PANTHER" id="PTHR42693">
    <property type="entry name" value="ARYLSULFATASE FAMILY MEMBER"/>
    <property type="match status" value="1"/>
</dbReference>
<dbReference type="Pfam" id="PF14707">
    <property type="entry name" value="Sulfatase_C"/>
    <property type="match status" value="1"/>
</dbReference>
<keyword evidence="2" id="KW-0479">Metal-binding</keyword>
<comment type="similarity">
    <text evidence="1">Belongs to the sulfatase family.</text>
</comment>
<evidence type="ECO:0000313" key="7">
    <source>
        <dbReference type="EMBL" id="MDJ1501407.1"/>
    </source>
</evidence>
<dbReference type="GO" id="GO:0046872">
    <property type="term" value="F:metal ion binding"/>
    <property type="evidence" value="ECO:0007669"/>
    <property type="project" value="UniProtKB-KW"/>
</dbReference>
<evidence type="ECO:0000256" key="4">
    <source>
        <dbReference type="ARBA" id="ARBA00022837"/>
    </source>
</evidence>
<evidence type="ECO:0000313" key="8">
    <source>
        <dbReference type="Proteomes" id="UP001232063"/>
    </source>
</evidence>
<comment type="caution">
    <text evidence="7">The sequence shown here is derived from an EMBL/GenBank/DDBJ whole genome shotgun (WGS) entry which is preliminary data.</text>
</comment>
<dbReference type="PROSITE" id="PS00149">
    <property type="entry name" value="SULFATASE_2"/>
    <property type="match status" value="1"/>
</dbReference>
<dbReference type="InterPro" id="IPR050738">
    <property type="entry name" value="Sulfatase"/>
</dbReference>
<feature type="domain" description="Sulfatase N-terminal" evidence="6">
    <location>
        <begin position="44"/>
        <end position="341"/>
    </location>
</feature>
<dbReference type="CDD" id="cd16026">
    <property type="entry name" value="GALNS_like"/>
    <property type="match status" value="1"/>
</dbReference>
<dbReference type="InterPro" id="IPR024607">
    <property type="entry name" value="Sulfatase_CS"/>
</dbReference>
<dbReference type="PANTHER" id="PTHR42693:SF33">
    <property type="entry name" value="ARYLSULFATASE"/>
    <property type="match status" value="1"/>
</dbReference>
<dbReference type="RefSeq" id="WP_314510893.1">
    <property type="nucleotide sequence ID" value="NZ_JASJOU010000003.1"/>
</dbReference>